<protein>
    <submittedName>
        <fullName evidence="2">Uncharacterized protein</fullName>
    </submittedName>
</protein>
<dbReference type="EMBL" id="KE747825">
    <property type="protein sequence ID" value="RMZ70954.1"/>
    <property type="molecule type" value="Genomic_DNA"/>
</dbReference>
<gene>
    <name evidence="2" type="ORF">GMOD_00008620</name>
</gene>
<evidence type="ECO:0000256" key="1">
    <source>
        <dbReference type="SAM" id="Phobius"/>
    </source>
</evidence>
<evidence type="ECO:0000313" key="3">
    <source>
        <dbReference type="Proteomes" id="UP000265663"/>
    </source>
</evidence>
<proteinExistence type="predicted"/>
<keyword evidence="1" id="KW-0472">Membrane</keyword>
<evidence type="ECO:0000313" key="2">
    <source>
        <dbReference type="EMBL" id="RMZ70954.1"/>
    </source>
</evidence>
<dbReference type="Proteomes" id="UP000265663">
    <property type="component" value="Unassembled WGS sequence"/>
</dbReference>
<feature type="transmembrane region" description="Helical" evidence="1">
    <location>
        <begin position="6"/>
        <end position="25"/>
    </location>
</feature>
<sequence>MYYKKAIYNYLDSLFILYLALYYTIRDYVALANSKNNTTYVKKRRIKFYYTYYTFKKALKIT</sequence>
<organism evidence="2 3">
    <name type="scientific">Pyrenophora seminiperda CCB06</name>
    <dbReference type="NCBI Taxonomy" id="1302712"/>
    <lineage>
        <taxon>Eukaryota</taxon>
        <taxon>Fungi</taxon>
        <taxon>Dikarya</taxon>
        <taxon>Ascomycota</taxon>
        <taxon>Pezizomycotina</taxon>
        <taxon>Dothideomycetes</taxon>
        <taxon>Pleosporomycetidae</taxon>
        <taxon>Pleosporales</taxon>
        <taxon>Pleosporineae</taxon>
        <taxon>Pleosporaceae</taxon>
        <taxon>Pyrenophora</taxon>
    </lineage>
</organism>
<name>A0A3M7M973_9PLEO</name>
<reference evidence="2 3" key="1">
    <citation type="journal article" date="2014" name="PLoS ONE">
        <title>De novo Genome Assembly of the Fungal Plant Pathogen Pyrenophora semeniperda.</title>
        <authorList>
            <person name="Soliai M.M."/>
            <person name="Meyer S.E."/>
            <person name="Udall J.A."/>
            <person name="Elzinga D.E."/>
            <person name="Hermansen R.A."/>
            <person name="Bodily P.M."/>
            <person name="Hart A.A."/>
            <person name="Coleman C.E."/>
        </authorList>
    </citation>
    <scope>NUCLEOTIDE SEQUENCE [LARGE SCALE GENOMIC DNA]</scope>
    <source>
        <strain evidence="2 3">CCB06</strain>
        <tissue evidence="2">Mycelium</tissue>
    </source>
</reference>
<keyword evidence="3" id="KW-1185">Reference proteome</keyword>
<keyword evidence="1" id="KW-0812">Transmembrane</keyword>
<dbReference type="AlphaFoldDB" id="A0A3M7M973"/>
<accession>A0A3M7M973</accession>
<keyword evidence="1" id="KW-1133">Transmembrane helix</keyword>